<reference evidence="1" key="1">
    <citation type="submission" date="2022-10" db="EMBL/GenBank/DDBJ databases">
        <title>Tapping the CABI collections for fungal endophytes: first genome assemblies for Collariella, Neodidymelliopsis, Ascochyta clinopodiicola, Didymella pomorum, Didymosphaeria variabile, Neocosmospora piperis and Neocucurbitaria cava.</title>
        <authorList>
            <person name="Hill R."/>
        </authorList>
    </citation>
    <scope>NUCLEOTIDE SEQUENCE</scope>
    <source>
        <strain evidence="1">IMI 356815</strain>
    </source>
</reference>
<name>A0A9W8XVY8_9PLEO</name>
<protein>
    <submittedName>
        <fullName evidence="1">Uncharacterized protein</fullName>
    </submittedName>
</protein>
<evidence type="ECO:0000313" key="2">
    <source>
        <dbReference type="Proteomes" id="UP001140513"/>
    </source>
</evidence>
<dbReference type="GeneID" id="80906887"/>
<dbReference type="Proteomes" id="UP001140513">
    <property type="component" value="Unassembled WGS sequence"/>
</dbReference>
<gene>
    <name evidence="1" type="ORF">N0V89_003357</name>
</gene>
<evidence type="ECO:0000313" key="1">
    <source>
        <dbReference type="EMBL" id="KAJ4358773.1"/>
    </source>
</evidence>
<dbReference type="AlphaFoldDB" id="A0A9W8XVY8"/>
<dbReference type="RefSeq" id="XP_056075632.1">
    <property type="nucleotide sequence ID" value="XM_056212159.1"/>
</dbReference>
<keyword evidence="2" id="KW-1185">Reference proteome</keyword>
<dbReference type="OrthoDB" id="4107213at2759"/>
<comment type="caution">
    <text evidence="1">The sequence shown here is derived from an EMBL/GenBank/DDBJ whole genome shotgun (WGS) entry which is preliminary data.</text>
</comment>
<organism evidence="1 2">
    <name type="scientific">Didymosphaeria variabile</name>
    <dbReference type="NCBI Taxonomy" id="1932322"/>
    <lineage>
        <taxon>Eukaryota</taxon>
        <taxon>Fungi</taxon>
        <taxon>Dikarya</taxon>
        <taxon>Ascomycota</taxon>
        <taxon>Pezizomycotina</taxon>
        <taxon>Dothideomycetes</taxon>
        <taxon>Pleosporomycetidae</taxon>
        <taxon>Pleosporales</taxon>
        <taxon>Massarineae</taxon>
        <taxon>Didymosphaeriaceae</taxon>
        <taxon>Didymosphaeria</taxon>
    </lineage>
</organism>
<sequence>MDTHPNSGLEELRAKLDERLKDLLAPIDLPRLSRLPTSRFLHTALPNLTLIELVSASAFAEDYNALYTSTFHGAERERPDLIISRLAQDSAGQRTGLFPYRIIGLRGNSGEALGAAQFSVLLFPTEEGHYAVPYLQYIYIRPQNRRQDLSELLHTLVLAVATAEAAKFPCPGLGHGQPGDNGTNIKVQVPFTLFETEPPSHGDDDDARAIAAQRTLIHARSGSMALMLRRKFPLPDKQWKYLSAHVQPGLEAGDPPLTLIWVIRPNPALSEDATSPKIDIGKLRPAVLAAVYLNFRHEGFPEENIKLAESVAGRRRVGAEFCVMELGMWGDVSWGGLGRCWDWTGWWAWMVEIHDT</sequence>
<accession>A0A9W8XVY8</accession>
<dbReference type="EMBL" id="JAPEUX010000002">
    <property type="protein sequence ID" value="KAJ4358773.1"/>
    <property type="molecule type" value="Genomic_DNA"/>
</dbReference>
<proteinExistence type="predicted"/>